<dbReference type="InterPro" id="IPR050312">
    <property type="entry name" value="IolE/XylAMocC-like"/>
</dbReference>
<dbReference type="InterPro" id="IPR036237">
    <property type="entry name" value="Xyl_isomerase-like_sf"/>
</dbReference>
<name>A0A7X2TD64_9CLOT</name>
<protein>
    <submittedName>
        <fullName evidence="2">Sugar phosphate isomerase/epimerase</fullName>
    </submittedName>
</protein>
<proteinExistence type="predicted"/>
<dbReference type="Proteomes" id="UP000429958">
    <property type="component" value="Unassembled WGS sequence"/>
</dbReference>
<dbReference type="Pfam" id="PF01261">
    <property type="entry name" value="AP_endonuc_2"/>
    <property type="match status" value="1"/>
</dbReference>
<reference evidence="2 3" key="1">
    <citation type="submission" date="2019-08" db="EMBL/GenBank/DDBJ databases">
        <title>In-depth cultivation of the pig gut microbiome towards novel bacterial diversity and tailored functional studies.</title>
        <authorList>
            <person name="Wylensek D."/>
            <person name="Hitch T.C.A."/>
            <person name="Clavel T."/>
        </authorList>
    </citation>
    <scope>NUCLEOTIDE SEQUENCE [LARGE SCALE GENOMIC DNA]</scope>
    <source>
        <strain evidence="2 3">WCA-389-WT-23D1</strain>
    </source>
</reference>
<dbReference type="EMBL" id="VUMD01000013">
    <property type="protein sequence ID" value="MSS37734.1"/>
    <property type="molecule type" value="Genomic_DNA"/>
</dbReference>
<dbReference type="GO" id="GO:0016853">
    <property type="term" value="F:isomerase activity"/>
    <property type="evidence" value="ECO:0007669"/>
    <property type="project" value="UniProtKB-KW"/>
</dbReference>
<dbReference type="SUPFAM" id="SSF51658">
    <property type="entry name" value="Xylose isomerase-like"/>
    <property type="match status" value="1"/>
</dbReference>
<evidence type="ECO:0000259" key="1">
    <source>
        <dbReference type="Pfam" id="PF01261"/>
    </source>
</evidence>
<accession>A0A7X2TD64</accession>
<comment type="caution">
    <text evidence="2">The sequence shown here is derived from an EMBL/GenBank/DDBJ whole genome shotgun (WGS) entry which is preliminary data.</text>
</comment>
<dbReference type="PANTHER" id="PTHR12110:SF21">
    <property type="entry name" value="XYLOSE ISOMERASE-LIKE TIM BARREL DOMAIN-CONTAINING PROTEIN"/>
    <property type="match status" value="1"/>
</dbReference>
<dbReference type="RefSeq" id="WP_154473176.1">
    <property type="nucleotide sequence ID" value="NZ_VUMD01000013.1"/>
</dbReference>
<dbReference type="AlphaFoldDB" id="A0A7X2TD64"/>
<keyword evidence="2" id="KW-0413">Isomerase</keyword>
<evidence type="ECO:0000313" key="2">
    <source>
        <dbReference type="EMBL" id="MSS37734.1"/>
    </source>
</evidence>
<evidence type="ECO:0000313" key="3">
    <source>
        <dbReference type="Proteomes" id="UP000429958"/>
    </source>
</evidence>
<organism evidence="2 3">
    <name type="scientific">Clostridium porci</name>
    <dbReference type="NCBI Taxonomy" id="2605778"/>
    <lineage>
        <taxon>Bacteria</taxon>
        <taxon>Bacillati</taxon>
        <taxon>Bacillota</taxon>
        <taxon>Clostridia</taxon>
        <taxon>Eubacteriales</taxon>
        <taxon>Clostridiaceae</taxon>
        <taxon>Clostridium</taxon>
    </lineage>
</organism>
<keyword evidence="3" id="KW-1185">Reference proteome</keyword>
<dbReference type="Gene3D" id="3.20.20.150">
    <property type="entry name" value="Divalent-metal-dependent TIM barrel enzymes"/>
    <property type="match status" value="1"/>
</dbReference>
<feature type="domain" description="Xylose isomerase-like TIM barrel" evidence="1">
    <location>
        <begin position="21"/>
        <end position="269"/>
    </location>
</feature>
<dbReference type="InterPro" id="IPR013022">
    <property type="entry name" value="Xyl_isomerase-like_TIM-brl"/>
</dbReference>
<sequence>MRLGISSSLLHHSPEDWAVKMHELGCRAVVFPVDYTADENLIADYVLAAKKYDLLIAEVGIWRNVFALDKKERYEARKRAAGQLRLADEIGALCCVNLAGTFGGPIWDGGYKENYSQRAWNSIVEYTQNLIDEVKPQRTEYSIEPMPWMYPTGPDECLKLMQEVDRECFGIHLDFINMINTPERFFFADEFMDECFDKLGSKVCSCHLKDIKLREELTFQLVETYCGDGSLNIEKYVTLTDQFNKDMPVIIEHLETDEDYVSSLEYVKSRLDAAGIKY</sequence>
<gene>
    <name evidence="2" type="ORF">FYJ39_14425</name>
</gene>
<dbReference type="PANTHER" id="PTHR12110">
    <property type="entry name" value="HYDROXYPYRUVATE ISOMERASE"/>
    <property type="match status" value="1"/>
</dbReference>